<dbReference type="InterPro" id="IPR039420">
    <property type="entry name" value="WalR-like"/>
</dbReference>
<evidence type="ECO:0000256" key="1">
    <source>
        <dbReference type="ARBA" id="ARBA00022553"/>
    </source>
</evidence>
<feature type="domain" description="HTH araC/xylS-type" evidence="6">
    <location>
        <begin position="189"/>
        <end position="287"/>
    </location>
</feature>
<dbReference type="EMBL" id="AP018174">
    <property type="protein sequence ID" value="BAY16913.1"/>
    <property type="molecule type" value="Genomic_DNA"/>
</dbReference>
<evidence type="ECO:0000313" key="8">
    <source>
        <dbReference type="EMBL" id="BAY16913.1"/>
    </source>
</evidence>
<dbReference type="GO" id="GO:0003700">
    <property type="term" value="F:DNA-binding transcription factor activity"/>
    <property type="evidence" value="ECO:0007669"/>
    <property type="project" value="InterPro"/>
</dbReference>
<dbReference type="PROSITE" id="PS01124">
    <property type="entry name" value="HTH_ARAC_FAMILY_2"/>
    <property type="match status" value="1"/>
</dbReference>
<dbReference type="Pfam" id="PF00072">
    <property type="entry name" value="Response_reg"/>
    <property type="match status" value="1"/>
</dbReference>
<dbReference type="InterPro" id="IPR009057">
    <property type="entry name" value="Homeodomain-like_sf"/>
</dbReference>
<dbReference type="GO" id="GO:0005829">
    <property type="term" value="C:cytosol"/>
    <property type="evidence" value="ECO:0007669"/>
    <property type="project" value="TreeGrafter"/>
</dbReference>
<feature type="domain" description="Response regulatory" evidence="7">
    <location>
        <begin position="31"/>
        <end position="147"/>
    </location>
</feature>
<dbReference type="SMART" id="SM00342">
    <property type="entry name" value="HTH_ARAC"/>
    <property type="match status" value="1"/>
</dbReference>
<dbReference type="InterPro" id="IPR011006">
    <property type="entry name" value="CheY-like_superfamily"/>
</dbReference>
<dbReference type="SMART" id="SM00448">
    <property type="entry name" value="REC"/>
    <property type="match status" value="1"/>
</dbReference>
<keyword evidence="2" id="KW-0805">Transcription regulation</keyword>
<keyword evidence="9" id="KW-1185">Reference proteome</keyword>
<dbReference type="GO" id="GO:0000976">
    <property type="term" value="F:transcription cis-regulatory region binding"/>
    <property type="evidence" value="ECO:0007669"/>
    <property type="project" value="TreeGrafter"/>
</dbReference>
<organism evidence="8 9">
    <name type="scientific">Anabaenopsis circularis NIES-21</name>
    <dbReference type="NCBI Taxonomy" id="1085406"/>
    <lineage>
        <taxon>Bacteria</taxon>
        <taxon>Bacillati</taxon>
        <taxon>Cyanobacteriota</taxon>
        <taxon>Cyanophyceae</taxon>
        <taxon>Nostocales</taxon>
        <taxon>Nodulariaceae</taxon>
        <taxon>Anabaenopsis</taxon>
    </lineage>
</organism>
<dbReference type="SUPFAM" id="SSF52172">
    <property type="entry name" value="CheY-like"/>
    <property type="match status" value="1"/>
</dbReference>
<evidence type="ECO:0000259" key="6">
    <source>
        <dbReference type="PROSITE" id="PS01124"/>
    </source>
</evidence>
<sequence length="293" mass="33095">MSLLKTQQRGEEILPANNFSNRTMMSKSSKTILVIEDDSVTRTLYLKGLKLEGFDAIGAENGMVGIQKAQENLPDLVVCDIMMPYMDGYSVISALNQNPLTAAIPFIFLSGSDRRSDIRKGMELGADDYITKPSTLDELLRAIAIRLQKQASLKNLCKDIQETTSTSIEENSPDSYNPQSIFPSVPQLKEVFDFIEAYFRQGITLCDVAEAVGYSPAYLTNRVAKQTGETVNNWIVKRRMVEARSLLQNTDETVEQIAKLLGYQHVCHFSRQFRQHHNLPPHAWRLCSRNKEI</sequence>
<dbReference type="SUPFAM" id="SSF46689">
    <property type="entry name" value="Homeodomain-like"/>
    <property type="match status" value="2"/>
</dbReference>
<keyword evidence="3" id="KW-0238">DNA-binding</keyword>
<keyword evidence="4" id="KW-0804">Transcription</keyword>
<keyword evidence="1 5" id="KW-0597">Phosphoprotein</keyword>
<dbReference type="PANTHER" id="PTHR48111">
    <property type="entry name" value="REGULATOR OF RPOS"/>
    <property type="match status" value="1"/>
</dbReference>
<dbReference type="Gene3D" id="3.40.50.2300">
    <property type="match status" value="1"/>
</dbReference>
<dbReference type="Pfam" id="PF12833">
    <property type="entry name" value="HTH_18"/>
    <property type="match status" value="1"/>
</dbReference>
<dbReference type="PANTHER" id="PTHR48111:SF4">
    <property type="entry name" value="DNA-BINDING DUAL TRANSCRIPTIONAL REGULATOR OMPR"/>
    <property type="match status" value="1"/>
</dbReference>
<evidence type="ECO:0000256" key="4">
    <source>
        <dbReference type="ARBA" id="ARBA00023163"/>
    </source>
</evidence>
<evidence type="ECO:0000313" key="9">
    <source>
        <dbReference type="Proteomes" id="UP000218287"/>
    </source>
</evidence>
<dbReference type="PROSITE" id="PS50110">
    <property type="entry name" value="RESPONSE_REGULATORY"/>
    <property type="match status" value="1"/>
</dbReference>
<dbReference type="Proteomes" id="UP000218287">
    <property type="component" value="Chromosome"/>
</dbReference>
<dbReference type="InterPro" id="IPR018060">
    <property type="entry name" value="HTH_AraC"/>
</dbReference>
<dbReference type="InterPro" id="IPR001789">
    <property type="entry name" value="Sig_transdc_resp-reg_receiver"/>
</dbReference>
<protein>
    <submittedName>
        <fullName evidence="8">Two-component response regulator</fullName>
    </submittedName>
</protein>
<dbReference type="CDD" id="cd17574">
    <property type="entry name" value="REC_OmpR"/>
    <property type="match status" value="1"/>
</dbReference>
<proteinExistence type="predicted"/>
<dbReference type="GO" id="GO:0000156">
    <property type="term" value="F:phosphorelay response regulator activity"/>
    <property type="evidence" value="ECO:0007669"/>
    <property type="project" value="TreeGrafter"/>
</dbReference>
<evidence type="ECO:0000256" key="3">
    <source>
        <dbReference type="ARBA" id="ARBA00023125"/>
    </source>
</evidence>
<gene>
    <name evidence="8" type="ORF">NIES21_27470</name>
</gene>
<accession>A0A1Z4GHD2</accession>
<dbReference type="AlphaFoldDB" id="A0A1Z4GHD2"/>
<evidence type="ECO:0000259" key="7">
    <source>
        <dbReference type="PROSITE" id="PS50110"/>
    </source>
</evidence>
<evidence type="ECO:0000256" key="5">
    <source>
        <dbReference type="PROSITE-ProRule" id="PRU00169"/>
    </source>
</evidence>
<evidence type="ECO:0000256" key="2">
    <source>
        <dbReference type="ARBA" id="ARBA00023015"/>
    </source>
</evidence>
<feature type="modified residue" description="4-aspartylphosphate" evidence="5">
    <location>
        <position position="80"/>
    </location>
</feature>
<reference evidence="8 9" key="1">
    <citation type="submission" date="2017-06" db="EMBL/GenBank/DDBJ databases">
        <title>Genome sequencing of cyanobaciteial culture collection at National Institute for Environmental Studies (NIES).</title>
        <authorList>
            <person name="Hirose Y."/>
            <person name="Shimura Y."/>
            <person name="Fujisawa T."/>
            <person name="Nakamura Y."/>
            <person name="Kawachi M."/>
        </authorList>
    </citation>
    <scope>NUCLEOTIDE SEQUENCE [LARGE SCALE GENOMIC DNA]</scope>
    <source>
        <strain evidence="8 9">NIES-21</strain>
    </source>
</reference>
<name>A0A1Z4GHD2_9CYAN</name>
<dbReference type="Gene3D" id="1.10.10.60">
    <property type="entry name" value="Homeodomain-like"/>
    <property type="match status" value="1"/>
</dbReference>
<dbReference type="GO" id="GO:0032993">
    <property type="term" value="C:protein-DNA complex"/>
    <property type="evidence" value="ECO:0007669"/>
    <property type="project" value="TreeGrafter"/>
</dbReference>